<name>A0A8J8SH13_9FIRM</name>
<organism evidence="3 4">
    <name type="scientific">Vallitalea pronyensis</name>
    <dbReference type="NCBI Taxonomy" id="1348613"/>
    <lineage>
        <taxon>Bacteria</taxon>
        <taxon>Bacillati</taxon>
        <taxon>Bacillota</taxon>
        <taxon>Clostridia</taxon>
        <taxon>Lachnospirales</taxon>
        <taxon>Vallitaleaceae</taxon>
        <taxon>Vallitalea</taxon>
    </lineage>
</organism>
<dbReference type="PANTHER" id="PTHR13633:SF3">
    <property type="entry name" value="MITOCHONDRIAL TRANSCRIPTION RESCUE FACTOR 1"/>
    <property type="match status" value="1"/>
</dbReference>
<evidence type="ECO:0000256" key="1">
    <source>
        <dbReference type="PROSITE-ProRule" id="PRU00182"/>
    </source>
</evidence>
<dbReference type="PANTHER" id="PTHR13633">
    <property type="entry name" value="MITOCHONDRIAL TRANSCRIPTION RESCUE FACTOR 1"/>
    <property type="match status" value="1"/>
</dbReference>
<dbReference type="Gene3D" id="3.30.1370.160">
    <property type="match status" value="1"/>
</dbReference>
<sequence length="255" mass="28909">MLNIKDEQLVVNHIMNKGKLAGIKHCNVFTDFLTLYEQNLFLERKHELNNIHYAFYGGYDDSERKIIAFYPDYMQKNDLIYPIDAISIYPKNAKFSNKLTHRDYLGSILGLGITRAKVGDILVKENRAIAFVNHTIASYIQMNLNLVKQTVVTVEQLDAVPLEIIKPQYKDIQGTVPSVRLDAVIGLAFPLSRAKAAALIKSKTVYVNSRLILSSSYQLAEGDIVSVRGMGKFLLDNIGNRTKKDRILIVVKRYT</sequence>
<reference evidence="3" key="1">
    <citation type="submission" date="2020-07" db="EMBL/GenBank/DDBJ databases">
        <title>Vallitalea pronyensis genome.</title>
        <authorList>
            <person name="Postec A."/>
        </authorList>
    </citation>
    <scope>NUCLEOTIDE SEQUENCE</scope>
    <source>
        <strain evidence="3">FatNI3</strain>
    </source>
</reference>
<feature type="domain" description="RNA-binding S4" evidence="2">
    <location>
        <begin position="179"/>
        <end position="239"/>
    </location>
</feature>
<dbReference type="InterPro" id="IPR036986">
    <property type="entry name" value="S4_RNA-bd_sf"/>
</dbReference>
<dbReference type="PROSITE" id="PS50889">
    <property type="entry name" value="S4"/>
    <property type="match status" value="1"/>
</dbReference>
<dbReference type="RefSeq" id="WP_212694047.1">
    <property type="nucleotide sequence ID" value="NZ_CP058649.1"/>
</dbReference>
<gene>
    <name evidence="3" type="ORF">HZI73_14175</name>
</gene>
<dbReference type="InterPro" id="IPR002942">
    <property type="entry name" value="S4_RNA-bd"/>
</dbReference>
<protein>
    <submittedName>
        <fullName evidence="3">RNA-binding protein</fullName>
    </submittedName>
</protein>
<proteinExistence type="predicted"/>
<accession>A0A8J8SH13</accession>
<dbReference type="CDD" id="cd00165">
    <property type="entry name" value="S4"/>
    <property type="match status" value="1"/>
</dbReference>
<dbReference type="GO" id="GO:0003723">
    <property type="term" value="F:RNA binding"/>
    <property type="evidence" value="ECO:0007669"/>
    <property type="project" value="UniProtKB-KW"/>
</dbReference>
<evidence type="ECO:0000313" key="3">
    <source>
        <dbReference type="EMBL" id="QUI23365.1"/>
    </source>
</evidence>
<keyword evidence="4" id="KW-1185">Reference proteome</keyword>
<dbReference type="SMART" id="SM00363">
    <property type="entry name" value="S4"/>
    <property type="match status" value="1"/>
</dbReference>
<dbReference type="Gene3D" id="3.10.290.10">
    <property type="entry name" value="RNA-binding S4 domain"/>
    <property type="match status" value="1"/>
</dbReference>
<dbReference type="EMBL" id="CP058649">
    <property type="protein sequence ID" value="QUI23365.1"/>
    <property type="molecule type" value="Genomic_DNA"/>
</dbReference>
<dbReference type="Pfam" id="PF17774">
    <property type="entry name" value="YlmH_RBD"/>
    <property type="match status" value="1"/>
</dbReference>
<dbReference type="SUPFAM" id="SSF55174">
    <property type="entry name" value="Alpha-L RNA-binding motif"/>
    <property type="match status" value="1"/>
</dbReference>
<keyword evidence="1" id="KW-0694">RNA-binding</keyword>
<dbReference type="AlphaFoldDB" id="A0A8J8SH13"/>
<dbReference type="Pfam" id="PF01479">
    <property type="entry name" value="S4"/>
    <property type="match status" value="1"/>
</dbReference>
<dbReference type="InterPro" id="IPR040591">
    <property type="entry name" value="RqcP2_RBD"/>
</dbReference>
<evidence type="ECO:0000259" key="2">
    <source>
        <dbReference type="SMART" id="SM00363"/>
    </source>
</evidence>
<dbReference type="Proteomes" id="UP000683246">
    <property type="component" value="Chromosome"/>
</dbReference>
<evidence type="ECO:0000313" key="4">
    <source>
        <dbReference type="Proteomes" id="UP000683246"/>
    </source>
</evidence>
<dbReference type="InterPro" id="IPR012677">
    <property type="entry name" value="Nucleotide-bd_a/b_plait_sf"/>
</dbReference>
<dbReference type="Gene3D" id="3.30.70.330">
    <property type="match status" value="1"/>
</dbReference>
<dbReference type="KEGG" id="vpy:HZI73_14175"/>